<dbReference type="Gene3D" id="3.10.310.30">
    <property type="match status" value="1"/>
</dbReference>
<dbReference type="RefSeq" id="WP_015201306.1">
    <property type="nucleotide sequence ID" value="NC_019753.1"/>
</dbReference>
<dbReference type="eggNOG" id="COG0608">
    <property type="taxonomic scope" value="Bacteria"/>
</dbReference>
<keyword evidence="3" id="KW-0540">Nuclease</keyword>
<dbReference type="Pfam" id="PF02272">
    <property type="entry name" value="DHHA1"/>
    <property type="match status" value="1"/>
</dbReference>
<dbReference type="HOGENOM" id="CLU_009736_4_1_3"/>
<name>K9VUL4_9CYAN</name>
<evidence type="ECO:0000313" key="10">
    <source>
        <dbReference type="EMBL" id="AFZ11162.1"/>
    </source>
</evidence>
<accession>K9VUL4</accession>
<evidence type="ECO:0000259" key="7">
    <source>
        <dbReference type="Pfam" id="PF01368"/>
    </source>
</evidence>
<dbReference type="InterPro" id="IPR041122">
    <property type="entry name" value="RecJ_OB"/>
</dbReference>
<dbReference type="Pfam" id="PF01368">
    <property type="entry name" value="DHH"/>
    <property type="match status" value="1"/>
</dbReference>
<evidence type="ECO:0000256" key="2">
    <source>
        <dbReference type="ARBA" id="ARBA00019841"/>
    </source>
</evidence>
<evidence type="ECO:0000256" key="3">
    <source>
        <dbReference type="ARBA" id="ARBA00022722"/>
    </source>
</evidence>
<feature type="region of interest" description="Disordered" evidence="6">
    <location>
        <begin position="399"/>
        <end position="454"/>
    </location>
</feature>
<dbReference type="InterPro" id="IPR038763">
    <property type="entry name" value="DHH_sf"/>
</dbReference>
<comment type="similarity">
    <text evidence="1">Belongs to the RecJ family.</text>
</comment>
<gene>
    <name evidence="10" type="ORF">Cri9333_0162</name>
</gene>
<feature type="domain" description="DHHA1" evidence="8">
    <location>
        <begin position="453"/>
        <end position="507"/>
    </location>
</feature>
<evidence type="ECO:0000313" key="11">
    <source>
        <dbReference type="Proteomes" id="UP000010472"/>
    </source>
</evidence>
<dbReference type="InterPro" id="IPR051673">
    <property type="entry name" value="SSDNA_exonuclease_RecJ"/>
</dbReference>
<keyword evidence="4" id="KW-0378">Hydrolase</keyword>
<reference evidence="10 11" key="1">
    <citation type="submission" date="2012-06" db="EMBL/GenBank/DDBJ databases">
        <title>Finished chromosome of genome of Crinalium epipsammum PCC 9333.</title>
        <authorList>
            <consortium name="US DOE Joint Genome Institute"/>
            <person name="Gugger M."/>
            <person name="Coursin T."/>
            <person name="Rippka R."/>
            <person name="Tandeau De Marsac N."/>
            <person name="Huntemann M."/>
            <person name="Wei C.-L."/>
            <person name="Han J."/>
            <person name="Detter J.C."/>
            <person name="Han C."/>
            <person name="Tapia R."/>
            <person name="Davenport K."/>
            <person name="Daligault H."/>
            <person name="Erkkila T."/>
            <person name="Gu W."/>
            <person name="Munk A.C.C."/>
            <person name="Teshima H."/>
            <person name="Xu Y."/>
            <person name="Chain P."/>
            <person name="Chen A."/>
            <person name="Krypides N."/>
            <person name="Mavromatis K."/>
            <person name="Markowitz V."/>
            <person name="Szeto E."/>
            <person name="Ivanova N."/>
            <person name="Mikhailova N."/>
            <person name="Ovchinnikova G."/>
            <person name="Pagani I."/>
            <person name="Pati A."/>
            <person name="Goodwin L."/>
            <person name="Peters L."/>
            <person name="Pitluck S."/>
            <person name="Woyke T."/>
            <person name="Kerfeld C."/>
        </authorList>
    </citation>
    <scope>NUCLEOTIDE SEQUENCE [LARGE SCALE GENOMIC DNA]</scope>
    <source>
        <strain evidence="10 11">PCC 9333</strain>
    </source>
</reference>
<evidence type="ECO:0000256" key="6">
    <source>
        <dbReference type="SAM" id="MobiDB-lite"/>
    </source>
</evidence>
<feature type="compositionally biased region" description="Low complexity" evidence="6">
    <location>
        <begin position="435"/>
        <end position="444"/>
    </location>
</feature>
<dbReference type="PATRIC" id="fig|1173022.3.peg.176"/>
<dbReference type="Gene3D" id="3.90.1640.30">
    <property type="match status" value="1"/>
</dbReference>
<dbReference type="KEGG" id="cep:Cri9333_0162"/>
<feature type="compositionally biased region" description="Polar residues" evidence="6">
    <location>
        <begin position="418"/>
        <end position="434"/>
    </location>
</feature>
<evidence type="ECO:0000259" key="9">
    <source>
        <dbReference type="Pfam" id="PF17768"/>
    </source>
</evidence>
<dbReference type="EMBL" id="CP003620">
    <property type="protein sequence ID" value="AFZ11162.1"/>
    <property type="molecule type" value="Genomic_DNA"/>
</dbReference>
<evidence type="ECO:0000256" key="5">
    <source>
        <dbReference type="ARBA" id="ARBA00022839"/>
    </source>
</evidence>
<dbReference type="Proteomes" id="UP000010472">
    <property type="component" value="Chromosome"/>
</dbReference>
<dbReference type="Pfam" id="PF17768">
    <property type="entry name" value="RecJ_OB"/>
    <property type="match status" value="1"/>
</dbReference>
<feature type="domain" description="DDH" evidence="7">
    <location>
        <begin position="88"/>
        <end position="240"/>
    </location>
</feature>
<keyword evidence="5 10" id="KW-0269">Exonuclease</keyword>
<feature type="domain" description="RecJ OB" evidence="9">
    <location>
        <begin position="524"/>
        <end position="633"/>
    </location>
</feature>
<dbReference type="STRING" id="1173022.Cri9333_0162"/>
<dbReference type="PANTHER" id="PTHR30255">
    <property type="entry name" value="SINGLE-STRANDED-DNA-SPECIFIC EXONUCLEASE RECJ"/>
    <property type="match status" value="1"/>
</dbReference>
<dbReference type="GO" id="GO:0003676">
    <property type="term" value="F:nucleic acid binding"/>
    <property type="evidence" value="ECO:0007669"/>
    <property type="project" value="InterPro"/>
</dbReference>
<dbReference type="InterPro" id="IPR003156">
    <property type="entry name" value="DHHA1_dom"/>
</dbReference>
<dbReference type="PANTHER" id="PTHR30255:SF2">
    <property type="entry name" value="SINGLE-STRANDED-DNA-SPECIFIC EXONUCLEASE RECJ"/>
    <property type="match status" value="1"/>
</dbReference>
<feature type="compositionally biased region" description="Basic and acidic residues" evidence="6">
    <location>
        <begin position="403"/>
        <end position="417"/>
    </location>
</feature>
<dbReference type="SUPFAM" id="SSF64182">
    <property type="entry name" value="DHH phosphoesterases"/>
    <property type="match status" value="1"/>
</dbReference>
<dbReference type="GO" id="GO:0004527">
    <property type="term" value="F:exonuclease activity"/>
    <property type="evidence" value="ECO:0007669"/>
    <property type="project" value="UniProtKB-KW"/>
</dbReference>
<evidence type="ECO:0000256" key="4">
    <source>
        <dbReference type="ARBA" id="ARBA00022801"/>
    </source>
</evidence>
<evidence type="ECO:0000259" key="8">
    <source>
        <dbReference type="Pfam" id="PF02272"/>
    </source>
</evidence>
<protein>
    <recommendedName>
        <fullName evidence="2">Single-stranded-DNA-specific exonuclease RecJ</fullName>
    </recommendedName>
</protein>
<dbReference type="AlphaFoldDB" id="K9VUL4"/>
<evidence type="ECO:0000256" key="1">
    <source>
        <dbReference type="ARBA" id="ARBA00005915"/>
    </source>
</evidence>
<proteinExistence type="inferred from homology"/>
<dbReference type="InterPro" id="IPR001667">
    <property type="entry name" value="DDH_dom"/>
</dbReference>
<organism evidence="10 11">
    <name type="scientific">Crinalium epipsammum PCC 9333</name>
    <dbReference type="NCBI Taxonomy" id="1173022"/>
    <lineage>
        <taxon>Bacteria</taxon>
        <taxon>Bacillati</taxon>
        <taxon>Cyanobacteriota</taxon>
        <taxon>Cyanophyceae</taxon>
        <taxon>Gomontiellales</taxon>
        <taxon>Gomontiellaceae</taxon>
        <taxon>Crinalium</taxon>
    </lineage>
</organism>
<dbReference type="OrthoDB" id="9809852at2"/>
<keyword evidence="11" id="KW-1185">Reference proteome</keyword>
<sequence>MPDQLQWQIEQLIQPPATFIIAVKRHAPGLDGRYAAQLLWQRGIRDTEKLAGYLNPNSYQPASPFEFGQEMHFCVERLQQARQAGEVVAIWGDFDADGITSTSVLWEGLGQFFTKNQQLRYYIPNRLTESHGLNNSGIDQLAKAGTTLIITCDTGSTNISEIEYAQQLGIDVIVTDHHTLPPERPPVVAIINPRYLPTNHPLFNLSGVAVAYKVVEALYETLPDVPQQPVENLLDLVAIGLIADLVQLSGDCRYLAQKGIERLQQQTKQPTRPGVAKLLELCQRSGDRPTDISFGLGPRINAVSRIQGDASFCVELLTSKNKQRCEQLALETELANARRKSLQKDVTQQVKDKLSQLDLSTTSVIVLVDSQWSSGVLGLVAGQVAQEYGRPTIILSTESDNNFSEKVEQGSRGDLDNNHSPQPTPHVNTPHASNLTPDSSLLTPHPSPLTPLARGSARSVNNIDLYQLVRSQAHLLHRFGGHPFAAGLSIPIENIPLFTEAINQQLRQLSLASGALMMPVIQADLTVTVAELGKELFRELKLLEPCGMGNPVPKLLIKNCSFKNVWNRNTQDAKGKKIQYIKTDFEIVDLTTDKGFPGLWWGHYKDEVPTGRCDAIVELDYNNYKQRPEVRLIAVRPTVEDRQFSTNVQLDWILDWRNLSDEEKSINTQSTSALSHQSSALILEECPTRWDDLQVWLRRAIQTNNKLAIAYPQPEQLPANKIWEQLVGIAKYLSRTGKTVTLDQIQDKLGVSDRALQLGLRTLTQLGFQITTFDNHIQIIWSSDSYFHHTEDQLTSASEQFLAAVAEEQFYQRYFYVVPLTTIQSMARETVYR</sequence>